<dbReference type="Proteomes" id="UP001061991">
    <property type="component" value="Plasmid p_unnamed1"/>
</dbReference>
<keyword evidence="2" id="KW-1185">Reference proteome</keyword>
<gene>
    <name evidence="1" type="ORF">N8E88_09515</name>
</gene>
<geneLocation type="plasmid" evidence="1 2">
    <name>p_unnamed1</name>
</geneLocation>
<reference evidence="1" key="1">
    <citation type="submission" date="2022-09" db="EMBL/GenBank/DDBJ databases">
        <title>Interaction between co-microsymbionts with complementary sets of symbiotic genes in legume-rhizobium systems.</title>
        <authorList>
            <person name="Safronova V."/>
            <person name="Sazanova A."/>
            <person name="Afonin A."/>
            <person name="Chirak E."/>
        </authorList>
    </citation>
    <scope>NUCLEOTIDE SEQUENCE</scope>
    <source>
        <strain evidence="1">A18/3m</strain>
    </source>
</reference>
<accession>A0ACD4CZS3</accession>
<sequence>MSNQTDARIVTTPQSRFLLAVEGVRQTSLAVANPAGIKVIPNAQHKVDVSTLAAMITELESVVPGAAETLGDFRNIRIQRKSVSPAPPISPEPGAKAVDILKQLIDRARILTKV</sequence>
<dbReference type="EMBL" id="CP104972">
    <property type="protein sequence ID" value="UXN59100.1"/>
    <property type="molecule type" value="Genomic_DNA"/>
</dbReference>
<proteinExistence type="predicted"/>
<name>A0ACD4CZS3_9HYPH</name>
<evidence type="ECO:0000313" key="2">
    <source>
        <dbReference type="Proteomes" id="UP001061991"/>
    </source>
</evidence>
<keyword evidence="1" id="KW-0614">Plasmid</keyword>
<evidence type="ECO:0000313" key="1">
    <source>
        <dbReference type="EMBL" id="UXN59100.1"/>
    </source>
</evidence>
<protein>
    <submittedName>
        <fullName evidence="1">Uncharacterized protein</fullName>
    </submittedName>
</protein>
<organism evidence="1 2">
    <name type="scientific">Phyllobacterium zundukense</name>
    <dbReference type="NCBI Taxonomy" id="1867719"/>
    <lineage>
        <taxon>Bacteria</taxon>
        <taxon>Pseudomonadati</taxon>
        <taxon>Pseudomonadota</taxon>
        <taxon>Alphaproteobacteria</taxon>
        <taxon>Hyphomicrobiales</taxon>
        <taxon>Phyllobacteriaceae</taxon>
        <taxon>Phyllobacterium</taxon>
    </lineage>
</organism>